<organism evidence="1 2">
    <name type="scientific">Prochlorothrix hollandica PCC 9006 = CALU 1027</name>
    <dbReference type="NCBI Taxonomy" id="317619"/>
    <lineage>
        <taxon>Bacteria</taxon>
        <taxon>Bacillati</taxon>
        <taxon>Cyanobacteriota</taxon>
        <taxon>Cyanophyceae</taxon>
        <taxon>Prochlorotrichales</taxon>
        <taxon>Prochlorotrichaceae</taxon>
        <taxon>Prochlorothrix</taxon>
    </lineage>
</organism>
<evidence type="ECO:0000313" key="2">
    <source>
        <dbReference type="Proteomes" id="UP000034681"/>
    </source>
</evidence>
<dbReference type="AlphaFoldDB" id="A0A0M2PYC9"/>
<evidence type="ECO:0000313" key="1">
    <source>
        <dbReference type="EMBL" id="KKI99688.1"/>
    </source>
</evidence>
<comment type="caution">
    <text evidence="1">The sequence shown here is derived from an EMBL/GenBank/DDBJ whole genome shotgun (WGS) entry which is preliminary data.</text>
</comment>
<proteinExistence type="predicted"/>
<keyword evidence="2" id="KW-1185">Reference proteome</keyword>
<accession>A0A0M2PYC9</accession>
<name>A0A0M2PYC9_PROHO</name>
<protein>
    <submittedName>
        <fullName evidence="1">Uncharacterized protein</fullName>
    </submittedName>
</protein>
<sequence length="62" mass="6845">MNPPKTPALSRLTPEFQQEIDLLCHTWHITELSLFGSIVTIQGVTGEVTVPETQIDIGGERV</sequence>
<dbReference type="STRING" id="317619.GCA_000332315_00196"/>
<dbReference type="Proteomes" id="UP000034681">
    <property type="component" value="Unassembled WGS sequence"/>
</dbReference>
<dbReference type="EMBL" id="AJTX02000004">
    <property type="protein sequence ID" value="KKI99688.1"/>
    <property type="molecule type" value="Genomic_DNA"/>
</dbReference>
<gene>
    <name evidence="1" type="ORF">PROH_07300</name>
</gene>
<dbReference type="RefSeq" id="WP_016923741.1">
    <property type="nucleotide sequence ID" value="NZ_KB235933.1"/>
</dbReference>
<reference evidence="1" key="1">
    <citation type="submission" date="2012-04" db="EMBL/GenBank/DDBJ databases">
        <authorList>
            <person name="Borisov I.G."/>
            <person name="Ivanikova N.V."/>
            <person name="Pinevich A.V."/>
        </authorList>
    </citation>
    <scope>NUCLEOTIDE SEQUENCE [LARGE SCALE GENOMIC DNA]</scope>
    <source>
        <strain evidence="1">CALU 1027</strain>
    </source>
</reference>